<dbReference type="RefSeq" id="WP_166340989.1">
    <property type="nucleotide sequence ID" value="NZ_CP088280.1"/>
</dbReference>
<name>A0A7Z0QI17_9BRAD</name>
<dbReference type="Proteomes" id="UP000564836">
    <property type="component" value="Chromosome"/>
</dbReference>
<dbReference type="AlphaFoldDB" id="A0A7Z0QI17"/>
<evidence type="ECO:0000313" key="2">
    <source>
        <dbReference type="EMBL" id="NYY94063.1"/>
    </source>
</evidence>
<reference evidence="3 4" key="3">
    <citation type="journal article" date="2022" name="Int. J. Syst. Evol. Microbiol.">
        <title>Strains of Bradyrhizobium barranii sp. nov. associated with legumes native to Canada are symbionts of soybeans and belong to different subspecies (subsp. barranii subsp. nov. and subsp. apii subsp. nov.) and symbiovars (sv. glycinearum and sv. septentrionale).</title>
        <authorList>
            <person name="Bromfield E.S.P."/>
            <person name="Cloutier S."/>
            <person name="Wasai-Hara S."/>
            <person name="Minamisawa K."/>
        </authorList>
    </citation>
    <scope>NUCLEOTIDE SEQUENCE [LARGE SCALE GENOMIC DNA]</scope>
    <source>
        <strain evidence="3 4">323S2</strain>
    </source>
</reference>
<gene>
    <name evidence="3" type="ORF">G6321_00029825</name>
    <name evidence="2" type="ORF">G6321_38440</name>
</gene>
<keyword evidence="1" id="KW-0472">Membrane</keyword>
<reference evidence="3 4" key="1">
    <citation type="journal article" date="2017" name="Syst. Appl. Microbiol.">
        <title>Soybeans inoculated with root zone soils of Canadian native legumes harbour diverse and novel Bradyrhizobium spp. that possess agricultural potential.</title>
        <authorList>
            <person name="Bromfield E.S.P."/>
            <person name="Cloutier S."/>
            <person name="Tambong J.T."/>
            <person name="Tran Thi T.V."/>
        </authorList>
    </citation>
    <scope>NUCLEOTIDE SEQUENCE [LARGE SCALE GENOMIC DNA]</scope>
    <source>
        <strain evidence="3 4">323S2</strain>
    </source>
</reference>
<organism evidence="2">
    <name type="scientific">Bradyrhizobium barranii subsp. barranii</name>
    <dbReference type="NCBI Taxonomy" id="2823807"/>
    <lineage>
        <taxon>Bacteria</taxon>
        <taxon>Pseudomonadati</taxon>
        <taxon>Pseudomonadota</taxon>
        <taxon>Alphaproteobacteria</taxon>
        <taxon>Hyphomicrobiales</taxon>
        <taxon>Nitrobacteraceae</taxon>
        <taxon>Bradyrhizobium</taxon>
        <taxon>Bradyrhizobium barranii</taxon>
    </lineage>
</organism>
<keyword evidence="1" id="KW-1133">Transmembrane helix</keyword>
<reference evidence="2" key="2">
    <citation type="submission" date="2020-06" db="EMBL/GenBank/DDBJ databases">
        <title>Whole Genome Sequence of Bradyrhizobium sp. Strain 323S2.</title>
        <authorList>
            <person name="Bromfield E.S.P."/>
        </authorList>
    </citation>
    <scope>NUCLEOTIDE SEQUENCE [LARGE SCALE GENOMIC DNA]</scope>
    <source>
        <strain evidence="2">323S2</strain>
    </source>
</reference>
<evidence type="ECO:0000313" key="3">
    <source>
        <dbReference type="EMBL" id="UGX90046.1"/>
    </source>
</evidence>
<dbReference type="EMBL" id="CP088280">
    <property type="protein sequence ID" value="UGX90046.1"/>
    <property type="molecule type" value="Genomic_DNA"/>
</dbReference>
<accession>A0A7Z0QI17</accession>
<keyword evidence="1" id="KW-0812">Transmembrane</keyword>
<sequence>MLFVVSGESSTKLYSGATATATLSSQNAAALLIDLGTVDIRRVGTNHGEYSQGVFRVKTIDRRVRSARNDESRPSLGRIGMKEATKGAASGALAHMLAVTAMLVIASILFYGR</sequence>
<protein>
    <submittedName>
        <fullName evidence="2">Uncharacterized protein</fullName>
    </submittedName>
</protein>
<proteinExistence type="predicted"/>
<evidence type="ECO:0000256" key="1">
    <source>
        <dbReference type="SAM" id="Phobius"/>
    </source>
</evidence>
<evidence type="ECO:0000313" key="4">
    <source>
        <dbReference type="Proteomes" id="UP000564836"/>
    </source>
</evidence>
<feature type="transmembrane region" description="Helical" evidence="1">
    <location>
        <begin position="88"/>
        <end position="111"/>
    </location>
</feature>
<dbReference type="EMBL" id="JACBFH010000001">
    <property type="protein sequence ID" value="NYY94063.1"/>
    <property type="molecule type" value="Genomic_DNA"/>
</dbReference>